<dbReference type="InterPro" id="IPR038594">
    <property type="entry name" value="SepF-like_sf"/>
</dbReference>
<dbReference type="InterPro" id="IPR007561">
    <property type="entry name" value="Cell_div_SepF/SepF-rel"/>
</dbReference>
<dbReference type="EMBL" id="FNZK01000005">
    <property type="protein sequence ID" value="SEJ26504.1"/>
    <property type="molecule type" value="Genomic_DNA"/>
</dbReference>
<dbReference type="PANTHER" id="PTHR35798:SF1">
    <property type="entry name" value="CELL DIVISION PROTEIN SEPF"/>
    <property type="match status" value="1"/>
</dbReference>
<comment type="similarity">
    <text evidence="5">Belongs to the SepF family.</text>
</comment>
<dbReference type="Pfam" id="PF04472">
    <property type="entry name" value="SepF"/>
    <property type="match status" value="1"/>
</dbReference>
<sequence length="157" mass="17528">MSGFVNKLANILMPIEEIEEVEEAAETAAVQNTLREKKVVNGNDLYGNDEYKSSFTRPQLTVHTNKVPELNILVYVPESFDKANVIADALKKDEAVIVNYEKVDGDEQRRLCDFVNGVCYVLNGAVKRISAEMVLYVPENVDIAQEVCAKTVRGFAK</sequence>
<dbReference type="PANTHER" id="PTHR35798">
    <property type="entry name" value="CELL DIVISION PROTEIN SEPF"/>
    <property type="match status" value="1"/>
</dbReference>
<dbReference type="Proteomes" id="UP000199662">
    <property type="component" value="Unassembled WGS sequence"/>
</dbReference>
<evidence type="ECO:0000313" key="7">
    <source>
        <dbReference type="Proteomes" id="UP000199662"/>
    </source>
</evidence>
<dbReference type="STRING" id="84035.SAMN05660742_10547"/>
<evidence type="ECO:0000256" key="5">
    <source>
        <dbReference type="HAMAP-Rule" id="MF_01197"/>
    </source>
</evidence>
<comment type="subcellular location">
    <subcellularLocation>
        <location evidence="5">Cytoplasm</location>
    </subcellularLocation>
    <text evidence="5">Localizes to the division site, in a FtsZ-dependent manner.</text>
</comment>
<keyword evidence="7" id="KW-1185">Reference proteome</keyword>
<evidence type="ECO:0000256" key="2">
    <source>
        <dbReference type="ARBA" id="ARBA00023210"/>
    </source>
</evidence>
<evidence type="ECO:0000313" key="6">
    <source>
        <dbReference type="EMBL" id="SEJ26504.1"/>
    </source>
</evidence>
<reference evidence="6 7" key="1">
    <citation type="submission" date="2016-10" db="EMBL/GenBank/DDBJ databases">
        <authorList>
            <person name="de Groot N.N."/>
        </authorList>
    </citation>
    <scope>NUCLEOTIDE SEQUENCE [LARGE SCALE GENOMIC DNA]</scope>
    <source>
        <strain evidence="6 7">DSM 2179</strain>
    </source>
</reference>
<evidence type="ECO:0000256" key="3">
    <source>
        <dbReference type="ARBA" id="ARBA00023306"/>
    </source>
</evidence>
<accession>A0A1H6XG46</accession>
<dbReference type="InterPro" id="IPR023052">
    <property type="entry name" value="Cell_div_SepF"/>
</dbReference>
<keyword evidence="3 5" id="KW-0131">Cell cycle</keyword>
<dbReference type="Gene3D" id="3.30.110.150">
    <property type="entry name" value="SepF-like protein"/>
    <property type="match status" value="1"/>
</dbReference>
<keyword evidence="5" id="KW-0963">Cytoplasm</keyword>
<name>A0A1H6XG46_9FIRM</name>
<evidence type="ECO:0000256" key="1">
    <source>
        <dbReference type="ARBA" id="ARBA00022618"/>
    </source>
</evidence>
<dbReference type="RefSeq" id="WP_091830192.1">
    <property type="nucleotide sequence ID" value="NZ_FNZK01000005.1"/>
</dbReference>
<dbReference type="AlphaFoldDB" id="A0A1H6XG46"/>
<organism evidence="6 7">
    <name type="scientific">Propionispira arboris</name>
    <dbReference type="NCBI Taxonomy" id="84035"/>
    <lineage>
        <taxon>Bacteria</taxon>
        <taxon>Bacillati</taxon>
        <taxon>Bacillota</taxon>
        <taxon>Negativicutes</taxon>
        <taxon>Selenomonadales</taxon>
        <taxon>Selenomonadaceae</taxon>
        <taxon>Propionispira</taxon>
    </lineage>
</organism>
<dbReference type="HAMAP" id="MF_01197">
    <property type="entry name" value="SepF"/>
    <property type="match status" value="1"/>
</dbReference>
<comment type="function">
    <text evidence="4 5">Cell division protein that is part of the divisome complex and is recruited early to the Z-ring. Probably stimulates Z-ring formation, perhaps through the cross-linking of FtsZ protofilaments. Its function overlaps with FtsA.</text>
</comment>
<keyword evidence="1 5" id="KW-0132">Cell division</keyword>
<protein>
    <recommendedName>
        <fullName evidence="5">Cell division protein SepF</fullName>
    </recommendedName>
</protein>
<comment type="subunit">
    <text evidence="5">Homodimer. Interacts with FtsZ.</text>
</comment>
<dbReference type="GO" id="GO:0000917">
    <property type="term" value="P:division septum assembly"/>
    <property type="evidence" value="ECO:0007669"/>
    <property type="project" value="UniProtKB-KW"/>
</dbReference>
<proteinExistence type="inferred from homology"/>
<keyword evidence="2 5" id="KW-0717">Septation</keyword>
<evidence type="ECO:0000256" key="4">
    <source>
        <dbReference type="ARBA" id="ARBA00044936"/>
    </source>
</evidence>
<dbReference type="GO" id="GO:0005737">
    <property type="term" value="C:cytoplasm"/>
    <property type="evidence" value="ECO:0007669"/>
    <property type="project" value="UniProtKB-SubCell"/>
</dbReference>
<dbReference type="GO" id="GO:0043093">
    <property type="term" value="P:FtsZ-dependent cytokinesis"/>
    <property type="evidence" value="ECO:0007669"/>
    <property type="project" value="UniProtKB-UniRule"/>
</dbReference>
<gene>
    <name evidence="5" type="primary">sepF</name>
    <name evidence="6" type="ORF">SAMN05660742_10547</name>
</gene>